<dbReference type="PRINTS" id="PR00112">
    <property type="entry name" value="ACYLPHPHTASE"/>
</dbReference>
<proteinExistence type="inferred from homology"/>
<dbReference type="AlphaFoldDB" id="A0A7T8BAS6"/>
<dbReference type="PROSITE" id="PS00150">
    <property type="entry name" value="ACYLPHOSPHATASE_1"/>
    <property type="match status" value="1"/>
</dbReference>
<organism evidence="9 10">
    <name type="scientific">Breznakiella homolactica</name>
    <dbReference type="NCBI Taxonomy" id="2798577"/>
    <lineage>
        <taxon>Bacteria</taxon>
        <taxon>Pseudomonadati</taxon>
        <taxon>Spirochaetota</taxon>
        <taxon>Spirochaetia</taxon>
        <taxon>Spirochaetales</taxon>
        <taxon>Breznakiellaceae</taxon>
        <taxon>Breznakiella</taxon>
    </lineage>
</organism>
<dbReference type="InterPro" id="IPR001792">
    <property type="entry name" value="Acylphosphatase-like_dom"/>
</dbReference>
<evidence type="ECO:0000313" key="10">
    <source>
        <dbReference type="Proteomes" id="UP000595917"/>
    </source>
</evidence>
<keyword evidence="3 5" id="KW-0378">Hydrolase</keyword>
<dbReference type="EMBL" id="CP067089">
    <property type="protein sequence ID" value="QQO09696.1"/>
    <property type="molecule type" value="Genomic_DNA"/>
</dbReference>
<dbReference type="PROSITE" id="PS00151">
    <property type="entry name" value="ACYLPHOSPHATASE_2"/>
    <property type="match status" value="1"/>
</dbReference>
<gene>
    <name evidence="9" type="ORF">JFL75_01900</name>
</gene>
<protein>
    <recommendedName>
        <fullName evidence="2 5">Acylphosphatase</fullName>
        <ecNumber evidence="2 5">3.6.1.7</ecNumber>
    </recommendedName>
</protein>
<dbReference type="EC" id="3.6.1.7" evidence="2 5"/>
<evidence type="ECO:0000256" key="5">
    <source>
        <dbReference type="PROSITE-ProRule" id="PRU00520"/>
    </source>
</evidence>
<evidence type="ECO:0000313" key="9">
    <source>
        <dbReference type="EMBL" id="QQO09696.1"/>
    </source>
</evidence>
<dbReference type="PANTHER" id="PTHR10029">
    <property type="entry name" value="ACYLPHOSPHATASE"/>
    <property type="match status" value="1"/>
</dbReference>
<evidence type="ECO:0000256" key="1">
    <source>
        <dbReference type="ARBA" id="ARBA00005614"/>
    </source>
</evidence>
<dbReference type="KEGG" id="bhc:JFL75_01900"/>
<dbReference type="InterPro" id="IPR020456">
    <property type="entry name" value="Acylphosphatase"/>
</dbReference>
<evidence type="ECO:0000256" key="2">
    <source>
        <dbReference type="ARBA" id="ARBA00012150"/>
    </source>
</evidence>
<feature type="active site" evidence="5">
    <location>
        <position position="43"/>
    </location>
</feature>
<evidence type="ECO:0000256" key="4">
    <source>
        <dbReference type="ARBA" id="ARBA00047645"/>
    </source>
</evidence>
<dbReference type="PROSITE" id="PS51160">
    <property type="entry name" value="ACYLPHOSPHATASE_3"/>
    <property type="match status" value="1"/>
</dbReference>
<dbReference type="Gene3D" id="3.30.70.100">
    <property type="match status" value="1"/>
</dbReference>
<comment type="similarity">
    <text evidence="1 7">Belongs to the acylphosphatase family.</text>
</comment>
<reference evidence="9" key="1">
    <citation type="submission" date="2021-01" db="EMBL/GenBank/DDBJ databases">
        <title>Description of Breznakiella homolactica.</title>
        <authorList>
            <person name="Song Y."/>
            <person name="Brune A."/>
        </authorList>
    </citation>
    <scope>NUCLEOTIDE SEQUENCE</scope>
    <source>
        <strain evidence="9">RmG30</strain>
    </source>
</reference>
<dbReference type="InterPro" id="IPR036046">
    <property type="entry name" value="Acylphosphatase-like_dom_sf"/>
</dbReference>
<dbReference type="Proteomes" id="UP000595917">
    <property type="component" value="Chromosome"/>
</dbReference>
<comment type="catalytic activity">
    <reaction evidence="4 5 6">
        <text>an acyl phosphate + H2O = a carboxylate + phosphate + H(+)</text>
        <dbReference type="Rhea" id="RHEA:14965"/>
        <dbReference type="ChEBI" id="CHEBI:15377"/>
        <dbReference type="ChEBI" id="CHEBI:15378"/>
        <dbReference type="ChEBI" id="CHEBI:29067"/>
        <dbReference type="ChEBI" id="CHEBI:43474"/>
        <dbReference type="ChEBI" id="CHEBI:59918"/>
        <dbReference type="EC" id="3.6.1.7"/>
    </reaction>
</comment>
<dbReference type="Pfam" id="PF00708">
    <property type="entry name" value="Acylphosphatase"/>
    <property type="match status" value="1"/>
</dbReference>
<evidence type="ECO:0000256" key="6">
    <source>
        <dbReference type="RuleBase" id="RU000553"/>
    </source>
</evidence>
<evidence type="ECO:0000259" key="8">
    <source>
        <dbReference type="PROSITE" id="PS51160"/>
    </source>
</evidence>
<evidence type="ECO:0000256" key="3">
    <source>
        <dbReference type="ARBA" id="ARBA00022801"/>
    </source>
</evidence>
<feature type="active site" evidence="5">
    <location>
        <position position="25"/>
    </location>
</feature>
<dbReference type="RefSeq" id="WP_215626999.1">
    <property type="nucleotide sequence ID" value="NZ_CP067089.2"/>
</dbReference>
<dbReference type="InterPro" id="IPR017968">
    <property type="entry name" value="Acylphosphatase_CS"/>
</dbReference>
<dbReference type="SUPFAM" id="SSF54975">
    <property type="entry name" value="Acylphosphatase/BLUF domain-like"/>
    <property type="match status" value="1"/>
</dbReference>
<feature type="domain" description="Acylphosphatase-like" evidence="8">
    <location>
        <begin position="10"/>
        <end position="97"/>
    </location>
</feature>
<accession>A0A7T8BAS6</accession>
<dbReference type="GO" id="GO:0003998">
    <property type="term" value="F:acylphosphatase activity"/>
    <property type="evidence" value="ECO:0007669"/>
    <property type="project" value="UniProtKB-EC"/>
</dbReference>
<keyword evidence="10" id="KW-1185">Reference proteome</keyword>
<evidence type="ECO:0000256" key="7">
    <source>
        <dbReference type="RuleBase" id="RU004168"/>
    </source>
</evidence>
<name>A0A7T8BAS6_9SPIR</name>
<sequence length="97" mass="10922">MEHKKSGACAFFAVVSGTVQGVGFRYSAFTEARRQGLCGWVRNTSDGTVEVFAQGPKEKTEAFLRWLRHGPPGARVESLHHEARNIDRRYSSFTIDY</sequence>
<dbReference type="PANTHER" id="PTHR10029:SF3">
    <property type="entry name" value="ACYLPHOSPHATASE-RELATED"/>
    <property type="match status" value="1"/>
</dbReference>